<dbReference type="EMBL" id="JAWXXP010000001">
    <property type="protein sequence ID" value="MDX5995110.1"/>
    <property type="molecule type" value="Genomic_DNA"/>
</dbReference>
<dbReference type="Proteomes" id="UP001278050">
    <property type="component" value="Unassembled WGS sequence"/>
</dbReference>
<evidence type="ECO:0000313" key="3">
    <source>
        <dbReference type="EMBL" id="SDF48676.1"/>
    </source>
</evidence>
<evidence type="ECO:0000313" key="2">
    <source>
        <dbReference type="EMBL" id="MDX5995110.1"/>
    </source>
</evidence>
<proteinExistence type="predicted"/>
<evidence type="ECO:0000259" key="1">
    <source>
        <dbReference type="SMART" id="SM00860"/>
    </source>
</evidence>
<dbReference type="InterPro" id="IPR037883">
    <property type="entry name" value="Knr4/Smi1-like_sf"/>
</dbReference>
<dbReference type="OrthoDB" id="3478416at2"/>
<dbReference type="SUPFAM" id="SSF160631">
    <property type="entry name" value="SMI1/KNR4-like"/>
    <property type="match status" value="1"/>
</dbReference>
<dbReference type="EMBL" id="FNAE01000008">
    <property type="protein sequence ID" value="SDF48676.1"/>
    <property type="molecule type" value="Genomic_DNA"/>
</dbReference>
<name>A0A1G7LH21_9GAMM</name>
<reference evidence="3 4" key="1">
    <citation type="submission" date="2016-10" db="EMBL/GenBank/DDBJ databases">
        <authorList>
            <person name="de Groot N.N."/>
        </authorList>
    </citation>
    <scope>NUCLEOTIDE SEQUENCE [LARGE SCALE GENOMIC DNA]</scope>
    <source>
        <strain evidence="3 4">JCM 10630</strain>
    </source>
</reference>
<accession>A0A1G7LH21</accession>
<dbReference type="RefSeq" id="WP_074681385.1">
    <property type="nucleotide sequence ID" value="NZ_CBCSET010000005.1"/>
</dbReference>
<reference evidence="2 5" key="2">
    <citation type="submission" date="2023-11" db="EMBL/GenBank/DDBJ databases">
        <title>MicrobeMod: A computational toolkit for identifying prokaryotic methylation and restriction-modification with nanopore sequencing.</title>
        <authorList>
            <person name="Crits-Christoph A."/>
            <person name="Kang S.C."/>
            <person name="Lee H."/>
            <person name="Ostrov N."/>
        </authorList>
    </citation>
    <scope>NUCLEOTIDE SEQUENCE [LARGE SCALE GENOMIC DNA]</scope>
    <source>
        <strain evidence="2 5">ATCC BAA-571</strain>
    </source>
</reference>
<protein>
    <submittedName>
        <fullName evidence="3">SMI1-KNR4 cell-wall</fullName>
    </submittedName>
    <submittedName>
        <fullName evidence="2">SMI1/KNR4 family protein</fullName>
    </submittedName>
</protein>
<gene>
    <name evidence="3" type="ORF">SAMN05216575_108115</name>
    <name evidence="2" type="ORF">SIM71_23855</name>
</gene>
<dbReference type="AlphaFoldDB" id="A0A1G7LH21"/>
<feature type="domain" description="Knr4/Smi1-like" evidence="1">
    <location>
        <begin position="18"/>
        <end position="136"/>
    </location>
</feature>
<dbReference type="Gene3D" id="3.40.1580.10">
    <property type="entry name" value="SMI1/KNR4-like"/>
    <property type="match status" value="1"/>
</dbReference>
<dbReference type="InterPro" id="IPR018958">
    <property type="entry name" value="Knr4/Smi1-like_dom"/>
</dbReference>
<dbReference type="Proteomes" id="UP000182413">
    <property type="component" value="Unassembled WGS sequence"/>
</dbReference>
<evidence type="ECO:0000313" key="4">
    <source>
        <dbReference type="Proteomes" id="UP000182413"/>
    </source>
</evidence>
<dbReference type="SMART" id="SM00860">
    <property type="entry name" value="SMI1_KNR4"/>
    <property type="match status" value="1"/>
</dbReference>
<sequence length="144" mass="16454">MWQELVKQHSGAIIVREAASESAIQLAERTLAVKFPSDLQALLLESDGIEGEYGHGLVWQLDRIVEENLSFRESAEFKELYMPFDCLLFFADAGNGDQFAFPIQTGGIRRDDIFVWNHEDDSRTWAAPSLSKYLEWWLSGKLKV</sequence>
<evidence type="ECO:0000313" key="5">
    <source>
        <dbReference type="Proteomes" id="UP001278050"/>
    </source>
</evidence>
<keyword evidence="5" id="KW-1185">Reference proteome</keyword>
<dbReference type="Pfam" id="PF14568">
    <property type="entry name" value="SUKH_6"/>
    <property type="match status" value="1"/>
</dbReference>
<organism evidence="3 4">
    <name type="scientific">Ectopseudomonas alcaliphila</name>
    <dbReference type="NCBI Taxonomy" id="101564"/>
    <lineage>
        <taxon>Bacteria</taxon>
        <taxon>Pseudomonadati</taxon>
        <taxon>Pseudomonadota</taxon>
        <taxon>Gammaproteobacteria</taxon>
        <taxon>Pseudomonadales</taxon>
        <taxon>Pseudomonadaceae</taxon>
        <taxon>Ectopseudomonas</taxon>
    </lineage>
</organism>